<keyword evidence="2" id="KW-0547">Nucleotide-binding</keyword>
<dbReference type="InterPro" id="IPR041431">
    <property type="entry name" value="Mvd1_C"/>
</dbReference>
<dbReference type="InterPro" id="IPR053859">
    <property type="entry name" value="MVD-like_N"/>
</dbReference>
<reference evidence="8 9" key="1">
    <citation type="submission" date="2019-02" db="EMBL/GenBank/DDBJ databases">
        <title>Apibacter muscae sp. nov.: a novel member of the house fly microbiota.</title>
        <authorList>
            <person name="Park R."/>
        </authorList>
    </citation>
    <scope>NUCLEOTIDE SEQUENCE [LARGE SCALE GENOMIC DNA]</scope>
    <source>
        <strain evidence="8 9">AL1</strain>
    </source>
</reference>
<evidence type="ECO:0000256" key="2">
    <source>
        <dbReference type="ARBA" id="ARBA00022741"/>
    </source>
</evidence>
<evidence type="ECO:0000256" key="3">
    <source>
        <dbReference type="ARBA" id="ARBA00022840"/>
    </source>
</evidence>
<dbReference type="SUPFAM" id="SSF54211">
    <property type="entry name" value="Ribosomal protein S5 domain 2-like"/>
    <property type="match status" value="1"/>
</dbReference>
<dbReference type="PIRSF" id="PIRSF015950">
    <property type="entry name" value="Mev_P_decrbx"/>
    <property type="match status" value="1"/>
</dbReference>
<dbReference type="EMBL" id="SELH01000025">
    <property type="protein sequence ID" value="TWP26553.1"/>
    <property type="molecule type" value="Genomic_DNA"/>
</dbReference>
<evidence type="ECO:0000313" key="9">
    <source>
        <dbReference type="Proteomes" id="UP000319499"/>
    </source>
</evidence>
<dbReference type="Pfam" id="PF22700">
    <property type="entry name" value="MVD-like_N"/>
    <property type="match status" value="1"/>
</dbReference>
<dbReference type="PANTHER" id="PTHR10977:SF3">
    <property type="entry name" value="DIPHOSPHOMEVALONATE DECARBOXYLASE"/>
    <property type="match status" value="1"/>
</dbReference>
<protein>
    <submittedName>
        <fullName evidence="8">Diphosphomevalonate decarboxylase</fullName>
    </submittedName>
</protein>
<dbReference type="Pfam" id="PF18376">
    <property type="entry name" value="MDD_C"/>
    <property type="match status" value="1"/>
</dbReference>
<name>A0A563D9E2_9FLAO</name>
<proteinExistence type="predicted"/>
<sequence length="356" mass="40587">MKITEKEFISEDNYTLIEKGEVSHKCPSNIALVKYWGKYENQIPANPSLSYTLTDSFTETKIEFNKSDKFKVEVYLDGRFQESFTEKIKKYFLSLKKYLLFIDQYHYKIYTENNFPHSSGIASSASGFGALAKCLMEMSKILSDDKLSEEFKLKKTSFIARLGSGSACRSLYNGLVLWGEHPDIIESSNLYAVPYPLEINSVFETFIDTVLLLDEGVKEVSSSVGHQLMNEHPYASVRFNEATKNITKLISILKEGDLESFGYIVENESLSLHSMMMTSKPSFILLKPSTLLVIDKIWKFRKNCKAHLYFSIDAGANIHLLYPEKDKGIVSSFIQNDLIKFTENGNLITNQISFLN</sequence>
<gene>
    <name evidence="8" type="ORF">ETU09_08300</name>
</gene>
<keyword evidence="3" id="KW-0067">ATP-binding</keyword>
<evidence type="ECO:0000313" key="8">
    <source>
        <dbReference type="EMBL" id="TWP26553.1"/>
    </source>
</evidence>
<dbReference type="GO" id="GO:0005524">
    <property type="term" value="F:ATP binding"/>
    <property type="evidence" value="ECO:0007669"/>
    <property type="project" value="UniProtKB-KW"/>
</dbReference>
<dbReference type="InterPro" id="IPR005935">
    <property type="entry name" value="Mev_decarb"/>
</dbReference>
<feature type="domain" description="Diphosphomevalonate decarboxylase-like N-terminal" evidence="7">
    <location>
        <begin position="27"/>
        <end position="180"/>
    </location>
</feature>
<dbReference type="InterPro" id="IPR020568">
    <property type="entry name" value="Ribosomal_Su5_D2-typ_SF"/>
</dbReference>
<dbReference type="OrthoDB" id="5498344at2"/>
<dbReference type="Gene3D" id="3.30.230.10">
    <property type="match status" value="1"/>
</dbReference>
<dbReference type="Gene3D" id="3.30.70.890">
    <property type="entry name" value="GHMP kinase, C-terminal domain"/>
    <property type="match status" value="1"/>
</dbReference>
<dbReference type="GO" id="GO:0016831">
    <property type="term" value="F:carboxy-lyase activity"/>
    <property type="evidence" value="ECO:0007669"/>
    <property type="project" value="InterPro"/>
</dbReference>
<evidence type="ECO:0000256" key="4">
    <source>
        <dbReference type="ARBA" id="ARBA00023098"/>
    </source>
</evidence>
<keyword evidence="4" id="KW-0443">Lipid metabolism</keyword>
<dbReference type="SUPFAM" id="SSF55060">
    <property type="entry name" value="GHMP Kinase, C-terminal domain"/>
    <property type="match status" value="1"/>
</dbReference>
<dbReference type="PANTHER" id="PTHR10977">
    <property type="entry name" value="DIPHOSPHOMEVALONATE DECARBOXYLASE"/>
    <property type="match status" value="1"/>
</dbReference>
<comment type="caution">
    <text evidence="8">The sequence shown here is derived from an EMBL/GenBank/DDBJ whole genome shotgun (WGS) entry which is preliminary data.</text>
</comment>
<evidence type="ECO:0000259" key="7">
    <source>
        <dbReference type="Pfam" id="PF22700"/>
    </source>
</evidence>
<keyword evidence="9" id="KW-1185">Reference proteome</keyword>
<accession>A0A563D9E2</accession>
<keyword evidence="5" id="KW-0456">Lyase</keyword>
<dbReference type="GO" id="GO:0008299">
    <property type="term" value="P:isoprenoid biosynthetic process"/>
    <property type="evidence" value="ECO:0007669"/>
    <property type="project" value="InterPro"/>
</dbReference>
<keyword evidence="1" id="KW-0444">Lipid biosynthesis</keyword>
<organism evidence="8 9">
    <name type="scientific">Apibacter muscae</name>
    <dbReference type="NCBI Taxonomy" id="2509004"/>
    <lineage>
        <taxon>Bacteria</taxon>
        <taxon>Pseudomonadati</taxon>
        <taxon>Bacteroidota</taxon>
        <taxon>Flavobacteriia</taxon>
        <taxon>Flavobacteriales</taxon>
        <taxon>Weeksellaceae</taxon>
        <taxon>Apibacter</taxon>
    </lineage>
</organism>
<dbReference type="InterPro" id="IPR036554">
    <property type="entry name" value="GHMP_kinase_C_sf"/>
</dbReference>
<dbReference type="InterPro" id="IPR014721">
    <property type="entry name" value="Ribsml_uS5_D2-typ_fold_subgr"/>
</dbReference>
<evidence type="ECO:0000259" key="6">
    <source>
        <dbReference type="Pfam" id="PF18376"/>
    </source>
</evidence>
<dbReference type="Proteomes" id="UP000319499">
    <property type="component" value="Unassembled WGS sequence"/>
</dbReference>
<dbReference type="AlphaFoldDB" id="A0A563D9E2"/>
<feature type="domain" description="Mvd1 C-terminal" evidence="6">
    <location>
        <begin position="210"/>
        <end position="339"/>
    </location>
</feature>
<evidence type="ECO:0000256" key="1">
    <source>
        <dbReference type="ARBA" id="ARBA00022516"/>
    </source>
</evidence>
<dbReference type="RefSeq" id="WP_146262973.1">
    <property type="nucleotide sequence ID" value="NZ_SELG01000041.1"/>
</dbReference>
<evidence type="ECO:0000256" key="5">
    <source>
        <dbReference type="ARBA" id="ARBA00023239"/>
    </source>
</evidence>